<gene>
    <name evidence="2" type="ORF">PoB_001737800</name>
</gene>
<feature type="region of interest" description="Disordered" evidence="1">
    <location>
        <begin position="607"/>
        <end position="631"/>
    </location>
</feature>
<organism evidence="2 3">
    <name type="scientific">Plakobranchus ocellatus</name>
    <dbReference type="NCBI Taxonomy" id="259542"/>
    <lineage>
        <taxon>Eukaryota</taxon>
        <taxon>Metazoa</taxon>
        <taxon>Spiralia</taxon>
        <taxon>Lophotrochozoa</taxon>
        <taxon>Mollusca</taxon>
        <taxon>Gastropoda</taxon>
        <taxon>Heterobranchia</taxon>
        <taxon>Euthyneura</taxon>
        <taxon>Panpulmonata</taxon>
        <taxon>Sacoglossa</taxon>
        <taxon>Placobranchoidea</taxon>
        <taxon>Plakobranchidae</taxon>
        <taxon>Plakobranchus</taxon>
    </lineage>
</organism>
<feature type="region of interest" description="Disordered" evidence="1">
    <location>
        <begin position="649"/>
        <end position="751"/>
    </location>
</feature>
<feature type="compositionally biased region" description="Low complexity" evidence="1">
    <location>
        <begin position="864"/>
        <end position="880"/>
    </location>
</feature>
<keyword evidence="3" id="KW-1185">Reference proteome</keyword>
<dbReference type="AlphaFoldDB" id="A0AAV3Z814"/>
<dbReference type="EMBL" id="BLXT01002074">
    <property type="protein sequence ID" value="GFN90872.1"/>
    <property type="molecule type" value="Genomic_DNA"/>
</dbReference>
<evidence type="ECO:0008006" key="4">
    <source>
        <dbReference type="Google" id="ProtNLM"/>
    </source>
</evidence>
<name>A0AAV3Z814_9GAST</name>
<proteinExistence type="predicted"/>
<evidence type="ECO:0000313" key="3">
    <source>
        <dbReference type="Proteomes" id="UP000735302"/>
    </source>
</evidence>
<feature type="compositionally biased region" description="Polar residues" evidence="1">
    <location>
        <begin position="729"/>
        <end position="741"/>
    </location>
</feature>
<protein>
    <recommendedName>
        <fullName evidence="4">SH2 domain-containing protein</fullName>
    </recommendedName>
</protein>
<feature type="region of interest" description="Disordered" evidence="1">
    <location>
        <begin position="856"/>
        <end position="880"/>
    </location>
</feature>
<accession>A0AAV3Z814</accession>
<comment type="caution">
    <text evidence="2">The sequence shown here is derived from an EMBL/GenBank/DDBJ whole genome shotgun (WGS) entry which is preliminary data.</text>
</comment>
<evidence type="ECO:0000256" key="1">
    <source>
        <dbReference type="SAM" id="MobiDB-lite"/>
    </source>
</evidence>
<feature type="compositionally biased region" description="Low complexity" evidence="1">
    <location>
        <begin position="691"/>
        <end position="720"/>
    </location>
</feature>
<feature type="region of interest" description="Disordered" evidence="1">
    <location>
        <begin position="892"/>
        <end position="912"/>
    </location>
</feature>
<dbReference type="Proteomes" id="UP000735302">
    <property type="component" value="Unassembled WGS sequence"/>
</dbReference>
<feature type="compositionally biased region" description="Polar residues" evidence="1">
    <location>
        <begin position="679"/>
        <end position="690"/>
    </location>
</feature>
<feature type="compositionally biased region" description="Polar residues" evidence="1">
    <location>
        <begin position="609"/>
        <end position="623"/>
    </location>
</feature>
<sequence>MSLNLSSFSPEELSTGACVLSQDVVNRLASVLLPHRSTLARELGLPLIRPVDQELWTWCRDRGSTVYVLASVLERVGRQDCLPWIRLDMEQHMMHLHVAIENSSLPISGGISTGPSQFQRVCTNCNFQLSQALENVLVGGPVHYRIMGPEPWVTWTTQAYELRGRQLTLRYDHEALEGCSLEVDSTLVKQVDHSEESTELKELFLHKDRTLESGGTFVKELHESRASNGSSLTKVKQLHNSGELPDLDSSTFTKQVHVEEETKLKQVVESETFLKQAEKLETCVKSVYVENEPLISQRDSTNLVCSHSNNVNSSMHGEVELGLSDSVIVHAPDTFDTFHQDTLNERCLTHCSTATSKLPISRENMHREASDTKTLPDKDMTEHHLHELDCGATSKSEFHESNYKHRLSQASSKSASQGLSNVPNLSLLDPTFCQQQHDEQRSMELSLESNFSLAERKQNNLNCISVSTAHSLFVRNPLDSPCPNAKSLAEKMYLESRDVSPEIDNSISNNQMLQDYATLEPSNVRQLMHTGTIKKTNVKAQNRTLDGHGEVGMDTSLGLGHAEEPGSTPLSNPAAFTVISAPPLKRQKSNADDLHTDENPDVQLFDMASETNNPSSCNLSDVETQSELDSEMVQHQQLISQNLGQVLHPPESNLYRHTPPPQFLVKIPQYQPPPYGSVPQGSTQQQVYNLSNTRSNSGQSQSSNSSVSSNNSGSGRISVSKVQGPATYHSAQTSSVQSGVPSSHHYMTMAGPDLAAGNVPATKNISSPCTNTVSLPPSQNAMLHLAHGDIVVSSNTPHTRALPRAHQSMGIHNMFRGTVSREYLDTHPSEQCQSAASSRMDPPFHPAPHIQPFVRHNSQGIPNSSTGQGHHSGRSRSSSAGVNEMEHYNYINPDHVSSADGQAGSRRSSLPNKLRVNLEDELRELPGWCPSVNGDNILESMKDFIDQDGAFIIWRSRRHRKFIMTISHQRQLIYLYVQELPPRTRDGGPIYCLFENDLCTESILHLYRHYRQVGLQVPITSPQGGQHMEHIRLRTPLRVRLERRRRR</sequence>
<reference evidence="2 3" key="1">
    <citation type="journal article" date="2021" name="Elife">
        <title>Chloroplast acquisition without the gene transfer in kleptoplastic sea slugs, Plakobranchus ocellatus.</title>
        <authorList>
            <person name="Maeda T."/>
            <person name="Takahashi S."/>
            <person name="Yoshida T."/>
            <person name="Shimamura S."/>
            <person name="Takaki Y."/>
            <person name="Nagai Y."/>
            <person name="Toyoda A."/>
            <person name="Suzuki Y."/>
            <person name="Arimoto A."/>
            <person name="Ishii H."/>
            <person name="Satoh N."/>
            <person name="Nishiyama T."/>
            <person name="Hasebe M."/>
            <person name="Maruyama T."/>
            <person name="Minagawa J."/>
            <person name="Obokata J."/>
            <person name="Shigenobu S."/>
        </authorList>
    </citation>
    <scope>NUCLEOTIDE SEQUENCE [LARGE SCALE GENOMIC DNA]</scope>
</reference>
<evidence type="ECO:0000313" key="2">
    <source>
        <dbReference type="EMBL" id="GFN90872.1"/>
    </source>
</evidence>